<evidence type="ECO:0000313" key="8">
    <source>
        <dbReference type="Proteomes" id="UP000030752"/>
    </source>
</evidence>
<keyword evidence="5" id="KW-0560">Oxidoreductase</keyword>
<evidence type="ECO:0000256" key="3">
    <source>
        <dbReference type="ARBA" id="ARBA00022630"/>
    </source>
</evidence>
<dbReference type="VEuPathDB" id="FungiDB:HMPREF1541_03554"/>
<dbReference type="InterPro" id="IPR006094">
    <property type="entry name" value="Oxid_FAD_bind_N"/>
</dbReference>
<dbReference type="InterPro" id="IPR036318">
    <property type="entry name" value="FAD-bd_PCMH-like_sf"/>
</dbReference>
<dbReference type="GO" id="GO:0071949">
    <property type="term" value="F:FAD binding"/>
    <property type="evidence" value="ECO:0007669"/>
    <property type="project" value="InterPro"/>
</dbReference>
<dbReference type="InterPro" id="IPR016167">
    <property type="entry name" value="FAD-bd_PCMH_sub1"/>
</dbReference>
<dbReference type="Proteomes" id="UP000030752">
    <property type="component" value="Unassembled WGS sequence"/>
</dbReference>
<evidence type="ECO:0000313" key="7">
    <source>
        <dbReference type="EMBL" id="ETN41618.1"/>
    </source>
</evidence>
<dbReference type="OrthoDB" id="415825at2759"/>
<dbReference type="PANTHER" id="PTHR42973:SF39">
    <property type="entry name" value="FAD-BINDING PCMH-TYPE DOMAIN-CONTAINING PROTEIN"/>
    <property type="match status" value="1"/>
</dbReference>
<dbReference type="AlphaFoldDB" id="W2S0P6"/>
<evidence type="ECO:0000256" key="2">
    <source>
        <dbReference type="ARBA" id="ARBA00005466"/>
    </source>
</evidence>
<dbReference type="eggNOG" id="ENOG502SJAK">
    <property type="taxonomic scope" value="Eukaryota"/>
</dbReference>
<feature type="domain" description="FAD-binding PCMH-type" evidence="6">
    <location>
        <begin position="40"/>
        <end position="208"/>
    </location>
</feature>
<evidence type="ECO:0000256" key="1">
    <source>
        <dbReference type="ARBA" id="ARBA00001974"/>
    </source>
</evidence>
<dbReference type="InterPro" id="IPR050416">
    <property type="entry name" value="FAD-linked_Oxidoreductase"/>
</dbReference>
<keyword evidence="4" id="KW-0274">FAD</keyword>
<dbReference type="RefSeq" id="XP_008716127.1">
    <property type="nucleotide sequence ID" value="XM_008717905.1"/>
</dbReference>
<dbReference type="Gene3D" id="3.30.43.10">
    <property type="entry name" value="Uridine Diphospho-n-acetylenolpyruvylglucosamine Reductase, domain 2"/>
    <property type="match status" value="1"/>
</dbReference>
<dbReference type="Gene3D" id="3.40.462.20">
    <property type="match status" value="1"/>
</dbReference>
<gene>
    <name evidence="7" type="ORF">HMPREF1541_03554</name>
</gene>
<reference evidence="7 8" key="1">
    <citation type="submission" date="2013-03" db="EMBL/GenBank/DDBJ databases">
        <title>The Genome Sequence of Phialophora europaea CBS 101466.</title>
        <authorList>
            <consortium name="The Broad Institute Genomics Platform"/>
            <person name="Cuomo C."/>
            <person name="de Hoog S."/>
            <person name="Gorbushina A."/>
            <person name="Walker B."/>
            <person name="Young S.K."/>
            <person name="Zeng Q."/>
            <person name="Gargeya S."/>
            <person name="Fitzgerald M."/>
            <person name="Haas B."/>
            <person name="Abouelleil A."/>
            <person name="Allen A.W."/>
            <person name="Alvarado L."/>
            <person name="Arachchi H.M."/>
            <person name="Berlin A.M."/>
            <person name="Chapman S.B."/>
            <person name="Gainer-Dewar J."/>
            <person name="Goldberg J."/>
            <person name="Griggs A."/>
            <person name="Gujja S."/>
            <person name="Hansen M."/>
            <person name="Howarth C."/>
            <person name="Imamovic A."/>
            <person name="Ireland A."/>
            <person name="Larimer J."/>
            <person name="McCowan C."/>
            <person name="Murphy C."/>
            <person name="Pearson M."/>
            <person name="Poon T.W."/>
            <person name="Priest M."/>
            <person name="Roberts A."/>
            <person name="Saif S."/>
            <person name="Shea T."/>
            <person name="Sisk P."/>
            <person name="Sykes S."/>
            <person name="Wortman J."/>
            <person name="Nusbaum C."/>
            <person name="Birren B."/>
        </authorList>
    </citation>
    <scope>NUCLEOTIDE SEQUENCE [LARGE SCALE GENOMIC DNA]</scope>
    <source>
        <strain evidence="7 8">CBS 101466</strain>
    </source>
</reference>
<dbReference type="GeneID" id="19970893"/>
<proteinExistence type="inferred from homology"/>
<dbReference type="HOGENOM" id="CLU_031390_0_0_1"/>
<dbReference type="Pfam" id="PF01565">
    <property type="entry name" value="FAD_binding_4"/>
    <property type="match status" value="1"/>
</dbReference>
<name>W2S0P6_CYPE1</name>
<dbReference type="Gene3D" id="3.30.465.10">
    <property type="match status" value="1"/>
</dbReference>
<dbReference type="EMBL" id="KB822719">
    <property type="protein sequence ID" value="ETN41618.1"/>
    <property type="molecule type" value="Genomic_DNA"/>
</dbReference>
<accession>W2S0P6</accession>
<keyword evidence="8" id="KW-1185">Reference proteome</keyword>
<evidence type="ECO:0000259" key="6">
    <source>
        <dbReference type="PROSITE" id="PS51387"/>
    </source>
</evidence>
<dbReference type="InterPro" id="IPR016169">
    <property type="entry name" value="FAD-bd_PCMH_sub2"/>
</dbReference>
<dbReference type="PANTHER" id="PTHR42973">
    <property type="entry name" value="BINDING OXIDOREDUCTASE, PUTATIVE (AFU_ORTHOLOGUE AFUA_1G17690)-RELATED"/>
    <property type="match status" value="1"/>
</dbReference>
<dbReference type="InParanoid" id="W2S0P6"/>
<protein>
    <recommendedName>
        <fullName evidence="6">FAD-binding PCMH-type domain-containing protein</fullName>
    </recommendedName>
</protein>
<comment type="similarity">
    <text evidence="2">Belongs to the oxygen-dependent FAD-linked oxidoreductase family.</text>
</comment>
<comment type="cofactor">
    <cofactor evidence="1">
        <name>FAD</name>
        <dbReference type="ChEBI" id="CHEBI:57692"/>
    </cofactor>
</comment>
<organism evidence="7 8">
    <name type="scientific">Cyphellophora europaea (strain CBS 101466)</name>
    <name type="common">Phialophora europaea</name>
    <dbReference type="NCBI Taxonomy" id="1220924"/>
    <lineage>
        <taxon>Eukaryota</taxon>
        <taxon>Fungi</taxon>
        <taxon>Dikarya</taxon>
        <taxon>Ascomycota</taxon>
        <taxon>Pezizomycotina</taxon>
        <taxon>Eurotiomycetes</taxon>
        <taxon>Chaetothyriomycetidae</taxon>
        <taxon>Chaetothyriales</taxon>
        <taxon>Cyphellophoraceae</taxon>
        <taxon>Cyphellophora</taxon>
    </lineage>
</organism>
<dbReference type="SUPFAM" id="SSF56176">
    <property type="entry name" value="FAD-binding/transporter-associated domain-like"/>
    <property type="match status" value="1"/>
</dbReference>
<evidence type="ECO:0000256" key="5">
    <source>
        <dbReference type="ARBA" id="ARBA00023002"/>
    </source>
</evidence>
<sequence length="473" mass="52418">MSPAQTDPFARLRALVSEDEYIGPASPTYAAESSTWSSARNQRPQVVIRPLSVDTLSRVVKYLSSTDLQYNVRSQGFGSASARDVLISMTAFDGFKYDGDKGTVELGAGANWAKLYTQMEKVAPKEMIVAARTLCIGVGGSTLCSGFSWLSHEYGCVSDPSNLLDAELVLADGTVTWASSHPDLFWALRGTEGGFAIVTRFRFAVKPFPENGRIWAGPILLPREKVREVARGIASMCGREDVHPKVSLFLYVMKKELLRLLAGGGGEADMLVVHAYDGLGEEHGRKEFQWALEIEGAIDMTIGGMTMLEVCQLQDRIGDLKGSNEQYWTPMALSTMTEEHVVRSFDWWNKVAEQPSSVSEFGFLLFELFSCRDSLTSRASSAWPRPLGYKHMLLIGAGCAPEAGKEENAKARELVEVDGPKILGEASKDYMPIPNALEEFHDMKRVYGGHYDTLREVKRRYDPQDRMGGWIRP</sequence>
<dbReference type="GO" id="GO:0016491">
    <property type="term" value="F:oxidoreductase activity"/>
    <property type="evidence" value="ECO:0007669"/>
    <property type="project" value="UniProtKB-KW"/>
</dbReference>
<dbReference type="InterPro" id="IPR016166">
    <property type="entry name" value="FAD-bd_PCMH"/>
</dbReference>
<evidence type="ECO:0000256" key="4">
    <source>
        <dbReference type="ARBA" id="ARBA00022827"/>
    </source>
</evidence>
<dbReference type="STRING" id="1220924.W2S0P6"/>
<keyword evidence="3" id="KW-0285">Flavoprotein</keyword>
<dbReference type="PROSITE" id="PS51387">
    <property type="entry name" value="FAD_PCMH"/>
    <property type="match status" value="1"/>
</dbReference>